<feature type="compositionally biased region" description="Polar residues" evidence="1">
    <location>
        <begin position="739"/>
        <end position="756"/>
    </location>
</feature>
<organism evidence="2 3">
    <name type="scientific">Dendrothele bispora (strain CBS 962.96)</name>
    <dbReference type="NCBI Taxonomy" id="1314807"/>
    <lineage>
        <taxon>Eukaryota</taxon>
        <taxon>Fungi</taxon>
        <taxon>Dikarya</taxon>
        <taxon>Basidiomycota</taxon>
        <taxon>Agaricomycotina</taxon>
        <taxon>Agaricomycetes</taxon>
        <taxon>Agaricomycetidae</taxon>
        <taxon>Agaricales</taxon>
        <taxon>Agaricales incertae sedis</taxon>
        <taxon>Dendrothele</taxon>
    </lineage>
</organism>
<feature type="region of interest" description="Disordered" evidence="1">
    <location>
        <begin position="89"/>
        <end position="450"/>
    </location>
</feature>
<feature type="compositionally biased region" description="Basic and acidic residues" evidence="1">
    <location>
        <begin position="626"/>
        <end position="638"/>
    </location>
</feature>
<feature type="region of interest" description="Disordered" evidence="1">
    <location>
        <begin position="513"/>
        <end position="674"/>
    </location>
</feature>
<feature type="compositionally biased region" description="Basic and acidic residues" evidence="1">
    <location>
        <begin position="145"/>
        <end position="169"/>
    </location>
</feature>
<proteinExistence type="predicted"/>
<accession>A0A4S8LRE1</accession>
<feature type="compositionally biased region" description="Polar residues" evidence="1">
    <location>
        <begin position="135"/>
        <end position="144"/>
    </location>
</feature>
<evidence type="ECO:0000313" key="2">
    <source>
        <dbReference type="EMBL" id="THU91780.1"/>
    </source>
</evidence>
<feature type="compositionally biased region" description="Low complexity" evidence="1">
    <location>
        <begin position="757"/>
        <end position="770"/>
    </location>
</feature>
<feature type="compositionally biased region" description="Gly residues" evidence="1">
    <location>
        <begin position="388"/>
        <end position="397"/>
    </location>
</feature>
<feature type="compositionally biased region" description="Basic and acidic residues" evidence="1">
    <location>
        <begin position="203"/>
        <end position="378"/>
    </location>
</feature>
<evidence type="ECO:0000256" key="1">
    <source>
        <dbReference type="SAM" id="MobiDB-lite"/>
    </source>
</evidence>
<sequence length="1088" mass="119193">MTSIEAEAVPTTSVSTSPTPQDPTVSEEKVATLAQSDSDDKLAVSSRSSSPRPFRMYTRAQLIALYKSPLICLPIGMPELKDWFGIENEQNLSKKESEPTTPNTGRERRFRRDADEGDLSSRPSFRSSLSQPSQMGNFKHQSLRSSDHGDKEGQERLRNLSDKYDRDRLGLPLQGLRNKDRDLAPHLAGSSRLPAQSQGIAARRAEARESKKKTGETGSEDWRRDSRRSDRPENGRADRDERPRSLVRDSSRHRRDTSTSRREDSRKERDKGREEFRKDRDREDQRRERERENGDDDDSRRWRDDGRRDERMAVRQRERNRDKNAHESAWDNPGERRWAVEDRDDRTRRGGGKDKKSGAIEDNRDERRGDREKEKEPAWMDTYIPATGSGGILGGKGNDGELDGIQAWKKSVKEKEQKANKTAPAVSNDDSSTAPDAPQKLSDEPMDEIQRFKKMMELAQKAPNGASESVKATAPIEIGPVLKPQESKVDPAIVGAKVETSVNAMDSRSLLSLLTSSDPPRPVPLPSTGLESSSKHSINLPDIEHKPTTEPTSSQFTPPQGSRLLALGRASGRPSPLNNQSLVTPVLNGPLSSAQSPNSGFSNSPMSQSELAKLNPRPPSGFSPFEEQHNDATRRLSGDRSPFSADSGPWPDSVTQDSVAAGQAPGRGSRFAKFFDSKGKDVPVSAPNVPKSAALPGLISSSPVPSGRLESPLSSGPASGHEHRTVEDLFAKLNMNPMPRSSQVPNSAPVSNTSFSQPAQNHLQSLQQQLHSPNHLASNRVEPLYESRNFMPDGLVPGLRSAPPPRRSDGGSYPDPLDDAIMLNSQQRLSIQQQHQRGVDPLYSGALPAAFPQQQAGRNVGNVPIQQQHFRGGPSPVSNHQGTLHNVQQQRLPPGLANLGGRPPHDPSQQYLGMQGLNSQGLQGLHVNGPPQAQQFNNFGPGGNIGFSGPHAQLRNGPSAHQLPNSLTQQQLGALGHAGNLDVRGGNQAQFLALNGLNGLGGGGGMRNVNGGFNPQQNNAAQLQNPLLVMRQQQQQQQQQHQSQMLSPHMMQHLGPVQLQQQGPPIPNQPTTTQDLMALLLGGAHHRE</sequence>
<feature type="region of interest" description="Disordered" evidence="1">
    <location>
        <begin position="795"/>
        <end position="819"/>
    </location>
</feature>
<reference evidence="2 3" key="1">
    <citation type="journal article" date="2019" name="Nat. Ecol. Evol.">
        <title>Megaphylogeny resolves global patterns of mushroom evolution.</title>
        <authorList>
            <person name="Varga T."/>
            <person name="Krizsan K."/>
            <person name="Foldi C."/>
            <person name="Dima B."/>
            <person name="Sanchez-Garcia M."/>
            <person name="Sanchez-Ramirez S."/>
            <person name="Szollosi G.J."/>
            <person name="Szarkandi J.G."/>
            <person name="Papp V."/>
            <person name="Albert L."/>
            <person name="Andreopoulos W."/>
            <person name="Angelini C."/>
            <person name="Antonin V."/>
            <person name="Barry K.W."/>
            <person name="Bougher N.L."/>
            <person name="Buchanan P."/>
            <person name="Buyck B."/>
            <person name="Bense V."/>
            <person name="Catcheside P."/>
            <person name="Chovatia M."/>
            <person name="Cooper J."/>
            <person name="Damon W."/>
            <person name="Desjardin D."/>
            <person name="Finy P."/>
            <person name="Geml J."/>
            <person name="Haridas S."/>
            <person name="Hughes K."/>
            <person name="Justo A."/>
            <person name="Karasinski D."/>
            <person name="Kautmanova I."/>
            <person name="Kiss B."/>
            <person name="Kocsube S."/>
            <person name="Kotiranta H."/>
            <person name="LaButti K.M."/>
            <person name="Lechner B.E."/>
            <person name="Liimatainen K."/>
            <person name="Lipzen A."/>
            <person name="Lukacs Z."/>
            <person name="Mihaltcheva S."/>
            <person name="Morgado L.N."/>
            <person name="Niskanen T."/>
            <person name="Noordeloos M.E."/>
            <person name="Ohm R.A."/>
            <person name="Ortiz-Santana B."/>
            <person name="Ovrebo C."/>
            <person name="Racz N."/>
            <person name="Riley R."/>
            <person name="Savchenko A."/>
            <person name="Shiryaev A."/>
            <person name="Soop K."/>
            <person name="Spirin V."/>
            <person name="Szebenyi C."/>
            <person name="Tomsovsky M."/>
            <person name="Tulloss R.E."/>
            <person name="Uehling J."/>
            <person name="Grigoriev I.V."/>
            <person name="Vagvolgyi C."/>
            <person name="Papp T."/>
            <person name="Martin F.M."/>
            <person name="Miettinen O."/>
            <person name="Hibbett D.S."/>
            <person name="Nagy L.G."/>
        </authorList>
    </citation>
    <scope>NUCLEOTIDE SEQUENCE [LARGE SCALE GENOMIC DNA]</scope>
    <source>
        <strain evidence="2 3">CBS 962.96</strain>
    </source>
</reference>
<feature type="region of interest" description="Disordered" evidence="1">
    <location>
        <begin position="686"/>
        <end position="721"/>
    </location>
</feature>
<feature type="region of interest" description="Disordered" evidence="1">
    <location>
        <begin position="1"/>
        <end position="54"/>
    </location>
</feature>
<keyword evidence="3" id="KW-1185">Reference proteome</keyword>
<feature type="compositionally biased region" description="Low complexity" evidence="1">
    <location>
        <begin position="9"/>
        <end position="24"/>
    </location>
</feature>
<dbReference type="OrthoDB" id="2504266at2759"/>
<feature type="compositionally biased region" description="Low complexity" evidence="1">
    <location>
        <begin position="120"/>
        <end position="134"/>
    </location>
</feature>
<name>A0A4S8LRE1_DENBC</name>
<dbReference type="EMBL" id="ML179298">
    <property type="protein sequence ID" value="THU91780.1"/>
    <property type="molecule type" value="Genomic_DNA"/>
</dbReference>
<feature type="compositionally biased region" description="Polar residues" evidence="1">
    <location>
        <begin position="590"/>
        <end position="610"/>
    </location>
</feature>
<dbReference type="Proteomes" id="UP000297245">
    <property type="component" value="Unassembled WGS sequence"/>
</dbReference>
<gene>
    <name evidence="2" type="ORF">K435DRAFT_801035</name>
</gene>
<feature type="region of interest" description="Disordered" evidence="1">
    <location>
        <begin position="736"/>
        <end position="770"/>
    </location>
</feature>
<feature type="compositionally biased region" description="Basic and acidic residues" evidence="1">
    <location>
        <begin position="105"/>
        <end position="114"/>
    </location>
</feature>
<protein>
    <submittedName>
        <fullName evidence="2">Uncharacterized protein</fullName>
    </submittedName>
</protein>
<dbReference type="AlphaFoldDB" id="A0A4S8LRE1"/>
<evidence type="ECO:0000313" key="3">
    <source>
        <dbReference type="Proteomes" id="UP000297245"/>
    </source>
</evidence>
<feature type="compositionally biased region" description="Polar residues" evidence="1">
    <location>
        <begin position="549"/>
        <end position="560"/>
    </location>
</feature>